<organism evidence="1 2">
    <name type="scientific">Physocladia obscura</name>
    <dbReference type="NCBI Taxonomy" id="109957"/>
    <lineage>
        <taxon>Eukaryota</taxon>
        <taxon>Fungi</taxon>
        <taxon>Fungi incertae sedis</taxon>
        <taxon>Chytridiomycota</taxon>
        <taxon>Chytridiomycota incertae sedis</taxon>
        <taxon>Chytridiomycetes</taxon>
        <taxon>Chytridiales</taxon>
        <taxon>Chytriomycetaceae</taxon>
        <taxon>Physocladia</taxon>
    </lineage>
</organism>
<comment type="caution">
    <text evidence="1">The sequence shown here is derived from an EMBL/GenBank/DDBJ whole genome shotgun (WGS) entry which is preliminary data.</text>
</comment>
<evidence type="ECO:0000313" key="2">
    <source>
        <dbReference type="Proteomes" id="UP001211907"/>
    </source>
</evidence>
<gene>
    <name evidence="1" type="ORF">HK100_008870</name>
</gene>
<proteinExistence type="predicted"/>
<dbReference type="EMBL" id="JADGJH010000440">
    <property type="protein sequence ID" value="KAJ3128987.1"/>
    <property type="molecule type" value="Genomic_DNA"/>
</dbReference>
<accession>A0AAD5T3U3</accession>
<name>A0AAD5T3U3_9FUNG</name>
<sequence length="171" mass="18911">MKLFAQYTSVATLTEDYIPYPSGQVVNWPVVTPKSTFADTSTNPYKVGKTISSAWFAGYEVYYVDFGNISSSQISMTSSITPGNVATGNAVQFYDIDTGSKFDLTILDHLADDFAYSGLYLCKFIQQQACCVLLTNLLVFSLHNQQVLDLVLLTVQLLSMSFHPEQIDASK</sequence>
<reference evidence="1" key="1">
    <citation type="submission" date="2020-05" db="EMBL/GenBank/DDBJ databases">
        <title>Phylogenomic resolution of chytrid fungi.</title>
        <authorList>
            <person name="Stajich J.E."/>
            <person name="Amses K."/>
            <person name="Simmons R."/>
            <person name="Seto K."/>
            <person name="Myers J."/>
            <person name="Bonds A."/>
            <person name="Quandt C.A."/>
            <person name="Barry K."/>
            <person name="Liu P."/>
            <person name="Grigoriev I."/>
            <person name="Longcore J.E."/>
            <person name="James T.Y."/>
        </authorList>
    </citation>
    <scope>NUCLEOTIDE SEQUENCE</scope>
    <source>
        <strain evidence="1">JEL0513</strain>
    </source>
</reference>
<dbReference type="Proteomes" id="UP001211907">
    <property type="component" value="Unassembled WGS sequence"/>
</dbReference>
<protein>
    <submittedName>
        <fullName evidence="1">Uncharacterized protein</fullName>
    </submittedName>
</protein>
<evidence type="ECO:0000313" key="1">
    <source>
        <dbReference type="EMBL" id="KAJ3128987.1"/>
    </source>
</evidence>
<dbReference type="AlphaFoldDB" id="A0AAD5T3U3"/>
<keyword evidence="2" id="KW-1185">Reference proteome</keyword>